<evidence type="ECO:0000256" key="1">
    <source>
        <dbReference type="SAM" id="MobiDB-lite"/>
    </source>
</evidence>
<evidence type="ECO:0000313" key="4">
    <source>
        <dbReference type="Proteomes" id="UP000658320"/>
    </source>
</evidence>
<keyword evidence="4" id="KW-1185">Reference proteome</keyword>
<reference evidence="3" key="1">
    <citation type="journal article" date="2014" name="Int. J. Syst. Evol. Microbiol.">
        <title>Complete genome sequence of Corynebacterium casei LMG S-19264T (=DSM 44701T), isolated from a smear-ripened cheese.</title>
        <authorList>
            <consortium name="US DOE Joint Genome Institute (JGI-PGF)"/>
            <person name="Walter F."/>
            <person name="Albersmeier A."/>
            <person name="Kalinowski J."/>
            <person name="Ruckert C."/>
        </authorList>
    </citation>
    <scope>NUCLEOTIDE SEQUENCE</scope>
    <source>
        <strain evidence="3">JCM 4346</strain>
    </source>
</reference>
<protein>
    <submittedName>
        <fullName evidence="3">Uncharacterized protein</fullName>
    </submittedName>
</protein>
<organism evidence="3 4">
    <name type="scientific">Streptomyces aurantiogriseus</name>
    <dbReference type="NCBI Taxonomy" id="66870"/>
    <lineage>
        <taxon>Bacteria</taxon>
        <taxon>Bacillati</taxon>
        <taxon>Actinomycetota</taxon>
        <taxon>Actinomycetes</taxon>
        <taxon>Kitasatosporales</taxon>
        <taxon>Streptomycetaceae</taxon>
        <taxon>Streptomyces</taxon>
    </lineage>
</organism>
<reference evidence="3" key="2">
    <citation type="submission" date="2020-09" db="EMBL/GenBank/DDBJ databases">
        <authorList>
            <person name="Sun Q."/>
            <person name="Ohkuma M."/>
        </authorList>
    </citation>
    <scope>NUCLEOTIDE SEQUENCE</scope>
    <source>
        <strain evidence="3">JCM 4346</strain>
    </source>
</reference>
<feature type="compositionally biased region" description="Polar residues" evidence="1">
    <location>
        <begin position="92"/>
        <end position="101"/>
    </location>
</feature>
<accession>A0A918FM52</accession>
<feature type="compositionally biased region" description="Basic and acidic residues" evidence="1">
    <location>
        <begin position="75"/>
        <end position="84"/>
    </location>
</feature>
<feature type="region of interest" description="Disordered" evidence="1">
    <location>
        <begin position="24"/>
        <end position="45"/>
    </location>
</feature>
<gene>
    <name evidence="3" type="ORF">GCM10010251_82920</name>
</gene>
<keyword evidence="2" id="KW-0812">Transmembrane</keyword>
<feature type="compositionally biased region" description="Pro residues" evidence="1">
    <location>
        <begin position="314"/>
        <end position="333"/>
    </location>
</feature>
<dbReference type="AlphaFoldDB" id="A0A918FM52"/>
<keyword evidence="2" id="KW-1133">Transmembrane helix</keyword>
<feature type="transmembrane region" description="Helical" evidence="2">
    <location>
        <begin position="185"/>
        <end position="205"/>
    </location>
</feature>
<feature type="region of interest" description="Disordered" evidence="1">
    <location>
        <begin position="209"/>
        <end position="345"/>
    </location>
</feature>
<keyword evidence="2" id="KW-0472">Membrane</keyword>
<evidence type="ECO:0000256" key="2">
    <source>
        <dbReference type="SAM" id="Phobius"/>
    </source>
</evidence>
<feature type="compositionally biased region" description="Low complexity" evidence="1">
    <location>
        <begin position="334"/>
        <end position="345"/>
    </location>
</feature>
<dbReference type="Proteomes" id="UP000658320">
    <property type="component" value="Unassembled WGS sequence"/>
</dbReference>
<evidence type="ECO:0000313" key="3">
    <source>
        <dbReference type="EMBL" id="GGR53357.1"/>
    </source>
</evidence>
<feature type="compositionally biased region" description="Low complexity" evidence="1">
    <location>
        <begin position="230"/>
        <end position="243"/>
    </location>
</feature>
<feature type="compositionally biased region" description="Polar residues" evidence="1">
    <location>
        <begin position="36"/>
        <end position="45"/>
    </location>
</feature>
<comment type="caution">
    <text evidence="3">The sequence shown here is derived from an EMBL/GenBank/DDBJ whole genome shotgun (WGS) entry which is preliminary data.</text>
</comment>
<name>A0A918FM52_9ACTN</name>
<dbReference type="EMBL" id="BMSX01000029">
    <property type="protein sequence ID" value="GGR53357.1"/>
    <property type="molecule type" value="Genomic_DNA"/>
</dbReference>
<feature type="region of interest" description="Disordered" evidence="1">
    <location>
        <begin position="60"/>
        <end position="177"/>
    </location>
</feature>
<feature type="compositionally biased region" description="Low complexity" evidence="1">
    <location>
        <begin position="255"/>
        <end position="313"/>
    </location>
</feature>
<sequence>MPLYALPKTGPWCPVGGNAHVKKWREDAQPEWPEPASSTGNVPVLEGNTQAFSEAVGEPLAGIPEGDALGVSRDVPPRDGRRALPDVPVETGGSSTSNTLSENERSSGILRDPWEEASTGAPEGLLDGSPAVPGGGEEGHDPAEVTVQLDSPHGVPGARGDGQEASDAPVFVDESGRRSRTFRRIGIAVALACGAYAVVIVATLLSGSAGAPWLPVPGQNDDKPAEQVDTTRPPSSPATPTQPGFAAPVHPGVTASGSASEAPGAGGAPRASGSAVPPSASAAVPRPSPSASVRRPSPAPTGESPAPASSSPAASPPPDASPSPSTQPSPDSSPSPAGGADGPVA</sequence>
<proteinExistence type="predicted"/>